<dbReference type="EMBL" id="JADIMV010000079">
    <property type="protein sequence ID" value="MBO8439947.1"/>
    <property type="molecule type" value="Genomic_DNA"/>
</dbReference>
<dbReference type="InterPro" id="IPR031303">
    <property type="entry name" value="C5_meth_CS"/>
</dbReference>
<feature type="compositionally biased region" description="Polar residues" evidence="9">
    <location>
        <begin position="451"/>
        <end position="471"/>
    </location>
</feature>
<comment type="caution">
    <text evidence="10">The sequence shown here is derived from an EMBL/GenBank/DDBJ whole genome shotgun (WGS) entry which is preliminary data.</text>
</comment>
<keyword evidence="3 6" id="KW-0949">S-adenosyl-L-methionine</keyword>
<keyword evidence="1 6" id="KW-0489">Methyltransferase</keyword>
<feature type="region of interest" description="Disordered" evidence="9">
    <location>
        <begin position="446"/>
        <end position="471"/>
    </location>
</feature>
<dbReference type="GO" id="GO:0044027">
    <property type="term" value="P:negative regulation of gene expression via chromosomal CpG island methylation"/>
    <property type="evidence" value="ECO:0007669"/>
    <property type="project" value="TreeGrafter"/>
</dbReference>
<comment type="similarity">
    <text evidence="6 7">Belongs to the class I-like SAM-binding methyltransferase superfamily. C5-methyltransferase family.</text>
</comment>
<keyword evidence="4" id="KW-0680">Restriction system</keyword>
<evidence type="ECO:0000313" key="10">
    <source>
        <dbReference type="EMBL" id="MBO8439947.1"/>
    </source>
</evidence>
<feature type="active site" evidence="6">
    <location>
        <position position="149"/>
    </location>
</feature>
<evidence type="ECO:0000256" key="1">
    <source>
        <dbReference type="ARBA" id="ARBA00022603"/>
    </source>
</evidence>
<evidence type="ECO:0000256" key="2">
    <source>
        <dbReference type="ARBA" id="ARBA00022679"/>
    </source>
</evidence>
<protein>
    <recommendedName>
        <fullName evidence="8">Cytosine-specific methyltransferase</fullName>
        <ecNumber evidence="8">2.1.1.37</ecNumber>
    </recommendedName>
</protein>
<dbReference type="InterPro" id="IPR050390">
    <property type="entry name" value="C5-Methyltransferase"/>
</dbReference>
<evidence type="ECO:0000256" key="4">
    <source>
        <dbReference type="ARBA" id="ARBA00022747"/>
    </source>
</evidence>
<dbReference type="SUPFAM" id="SSF53335">
    <property type="entry name" value="S-adenosyl-L-methionine-dependent methyltransferases"/>
    <property type="match status" value="1"/>
</dbReference>
<dbReference type="GO" id="GO:0009307">
    <property type="term" value="P:DNA restriction-modification system"/>
    <property type="evidence" value="ECO:0007669"/>
    <property type="project" value="UniProtKB-KW"/>
</dbReference>
<evidence type="ECO:0000256" key="8">
    <source>
        <dbReference type="RuleBase" id="RU000417"/>
    </source>
</evidence>
<keyword evidence="2 6" id="KW-0808">Transferase</keyword>
<dbReference type="InterPro" id="IPR018117">
    <property type="entry name" value="C5_DNA_meth_AS"/>
</dbReference>
<dbReference type="CDD" id="cd00315">
    <property type="entry name" value="Cyt_C5_DNA_methylase"/>
    <property type="match status" value="1"/>
</dbReference>
<dbReference type="Pfam" id="PF00145">
    <property type="entry name" value="DNA_methylase"/>
    <property type="match status" value="1"/>
</dbReference>
<dbReference type="GO" id="GO:0003886">
    <property type="term" value="F:DNA (cytosine-5-)-methyltransferase activity"/>
    <property type="evidence" value="ECO:0007669"/>
    <property type="project" value="UniProtKB-EC"/>
</dbReference>
<dbReference type="PROSITE" id="PS00095">
    <property type="entry name" value="C5_MTASE_2"/>
    <property type="match status" value="1"/>
</dbReference>
<organism evidence="10 11">
    <name type="scientific">Candidatus Aphodosoma intestinipullorum</name>
    <dbReference type="NCBI Taxonomy" id="2840674"/>
    <lineage>
        <taxon>Bacteria</taxon>
        <taxon>Pseudomonadati</taxon>
        <taxon>Bacteroidota</taxon>
        <taxon>Bacteroidia</taxon>
        <taxon>Bacteroidales</taxon>
        <taxon>Candidatus Aphodosoma</taxon>
    </lineage>
</organism>
<dbReference type="InterPro" id="IPR001525">
    <property type="entry name" value="C5_MeTfrase"/>
</dbReference>
<evidence type="ECO:0000256" key="3">
    <source>
        <dbReference type="ARBA" id="ARBA00022691"/>
    </source>
</evidence>
<evidence type="ECO:0000256" key="9">
    <source>
        <dbReference type="SAM" id="MobiDB-lite"/>
    </source>
</evidence>
<reference evidence="10" key="2">
    <citation type="journal article" date="2021" name="PeerJ">
        <title>Extensive microbial diversity within the chicken gut microbiome revealed by metagenomics and culture.</title>
        <authorList>
            <person name="Gilroy R."/>
            <person name="Ravi A."/>
            <person name="Getino M."/>
            <person name="Pursley I."/>
            <person name="Horton D.L."/>
            <person name="Alikhan N.F."/>
            <person name="Baker D."/>
            <person name="Gharbi K."/>
            <person name="Hall N."/>
            <person name="Watson M."/>
            <person name="Adriaenssens E.M."/>
            <person name="Foster-Nyarko E."/>
            <person name="Jarju S."/>
            <person name="Secka A."/>
            <person name="Antonio M."/>
            <person name="Oren A."/>
            <person name="Chaudhuri R.R."/>
            <person name="La Ragione R."/>
            <person name="Hildebrand F."/>
            <person name="Pallen M.J."/>
        </authorList>
    </citation>
    <scope>NUCLEOTIDE SEQUENCE</scope>
    <source>
        <strain evidence="10">3924</strain>
    </source>
</reference>
<gene>
    <name evidence="10" type="primary">dcm</name>
    <name evidence="10" type="ORF">IAC51_04775</name>
</gene>
<name>A0A940DLG6_9BACT</name>
<evidence type="ECO:0000313" key="11">
    <source>
        <dbReference type="Proteomes" id="UP000712007"/>
    </source>
</evidence>
<dbReference type="PANTHER" id="PTHR10629:SF52">
    <property type="entry name" value="DNA (CYTOSINE-5)-METHYLTRANSFERASE 1"/>
    <property type="match status" value="1"/>
</dbReference>
<dbReference type="PROSITE" id="PS00094">
    <property type="entry name" value="C5_MTASE_1"/>
    <property type="match status" value="1"/>
</dbReference>
<sequence>MDLTDSDIISADNFANIMGVSKATIGKWEANGTFVPEKDASGKKFFHIKNLMHVPEIKAMADSRWDEEMQTLPLRVFRSIELFAGAGGLALGMEKAGFCHVMLNEFDADACRTLRLNRPQWNVVEGDVADIDFTPLHGKVDFISGGFPCQAFSYAGKGEGFNDTRGTLFFQMARAIKEIRPKVFMGENVRGLAAHDKGRTLETIRKVIDELGYTLIEPRVLKAILYRVPQKRERLILIAVRNDYAHRIQFTWPSPYRRIMTLRDAFFAGELYDTDVPDSPCQKYPEKKQRIMSLIPEGGDWRDLPEDLQKEYMGASFWLGGGKTGMARRLSLDEPSLTLTCAPAQKQTERCHPTETRPLSIREYARIQTFPDEWQFAGTVSSQYRQIGNAVPVSMAWAIGRSLIRLMNQIEMLDRADGKLNDCGQLDAAPGNAANGNNHTVYISSERDRPQQQTLFEAQQSYSQSATKPKD</sequence>
<dbReference type="InterPro" id="IPR029063">
    <property type="entry name" value="SAM-dependent_MTases_sf"/>
</dbReference>
<proteinExistence type="inferred from homology"/>
<evidence type="ECO:0000256" key="5">
    <source>
        <dbReference type="ARBA" id="ARBA00047422"/>
    </source>
</evidence>
<dbReference type="EC" id="2.1.1.37" evidence="8"/>
<comment type="catalytic activity">
    <reaction evidence="5 8">
        <text>a 2'-deoxycytidine in DNA + S-adenosyl-L-methionine = a 5-methyl-2'-deoxycytidine in DNA + S-adenosyl-L-homocysteine + H(+)</text>
        <dbReference type="Rhea" id="RHEA:13681"/>
        <dbReference type="Rhea" id="RHEA-COMP:11369"/>
        <dbReference type="Rhea" id="RHEA-COMP:11370"/>
        <dbReference type="ChEBI" id="CHEBI:15378"/>
        <dbReference type="ChEBI" id="CHEBI:57856"/>
        <dbReference type="ChEBI" id="CHEBI:59789"/>
        <dbReference type="ChEBI" id="CHEBI:85452"/>
        <dbReference type="ChEBI" id="CHEBI:85454"/>
        <dbReference type="EC" id="2.1.1.37"/>
    </reaction>
</comment>
<dbReference type="GO" id="GO:0003677">
    <property type="term" value="F:DNA binding"/>
    <property type="evidence" value="ECO:0007669"/>
    <property type="project" value="TreeGrafter"/>
</dbReference>
<dbReference type="NCBIfam" id="TIGR00675">
    <property type="entry name" value="dcm"/>
    <property type="match status" value="1"/>
</dbReference>
<dbReference type="Gene3D" id="3.90.120.10">
    <property type="entry name" value="DNA Methylase, subunit A, domain 2"/>
    <property type="match status" value="1"/>
</dbReference>
<accession>A0A940DLG6</accession>
<dbReference type="Gene3D" id="3.40.50.150">
    <property type="entry name" value="Vaccinia Virus protein VP39"/>
    <property type="match status" value="1"/>
</dbReference>
<dbReference type="PANTHER" id="PTHR10629">
    <property type="entry name" value="CYTOSINE-SPECIFIC METHYLTRANSFERASE"/>
    <property type="match status" value="1"/>
</dbReference>
<dbReference type="PRINTS" id="PR00105">
    <property type="entry name" value="C5METTRFRASE"/>
</dbReference>
<dbReference type="PROSITE" id="PS51679">
    <property type="entry name" value="SAM_MT_C5"/>
    <property type="match status" value="1"/>
</dbReference>
<evidence type="ECO:0000256" key="6">
    <source>
        <dbReference type="PROSITE-ProRule" id="PRU01016"/>
    </source>
</evidence>
<dbReference type="Proteomes" id="UP000712007">
    <property type="component" value="Unassembled WGS sequence"/>
</dbReference>
<evidence type="ECO:0000256" key="7">
    <source>
        <dbReference type="RuleBase" id="RU000416"/>
    </source>
</evidence>
<reference evidence="10" key="1">
    <citation type="submission" date="2020-10" db="EMBL/GenBank/DDBJ databases">
        <authorList>
            <person name="Gilroy R."/>
        </authorList>
    </citation>
    <scope>NUCLEOTIDE SEQUENCE</scope>
    <source>
        <strain evidence="10">3924</strain>
    </source>
</reference>
<dbReference type="AlphaFoldDB" id="A0A940DLG6"/>
<dbReference type="GO" id="GO:0032259">
    <property type="term" value="P:methylation"/>
    <property type="evidence" value="ECO:0007669"/>
    <property type="project" value="UniProtKB-KW"/>
</dbReference>